<dbReference type="AlphaFoldDB" id="A0A2H0R389"/>
<reference evidence="1 2" key="1">
    <citation type="submission" date="2017-09" db="EMBL/GenBank/DDBJ databases">
        <title>Depth-based differentiation of microbial function through sediment-hosted aquifers and enrichment of novel symbionts in the deep terrestrial subsurface.</title>
        <authorList>
            <person name="Probst A.J."/>
            <person name="Ladd B."/>
            <person name="Jarett J.K."/>
            <person name="Geller-Mcgrath D.E."/>
            <person name="Sieber C.M."/>
            <person name="Emerson J.B."/>
            <person name="Anantharaman K."/>
            <person name="Thomas B.C."/>
            <person name="Malmstrom R."/>
            <person name="Stieglmeier M."/>
            <person name="Klingl A."/>
            <person name="Woyke T."/>
            <person name="Ryan C.M."/>
            <person name="Banfield J.F."/>
        </authorList>
    </citation>
    <scope>NUCLEOTIDE SEQUENCE [LARGE SCALE GENOMIC DNA]</scope>
    <source>
        <strain evidence="1">CG10_big_fil_rev_8_21_14_0_10_34_34</strain>
    </source>
</reference>
<dbReference type="EMBL" id="PCXM01000012">
    <property type="protein sequence ID" value="PIR40295.1"/>
    <property type="molecule type" value="Genomic_DNA"/>
</dbReference>
<dbReference type="Proteomes" id="UP000230828">
    <property type="component" value="Unassembled WGS sequence"/>
</dbReference>
<accession>A0A2H0R389</accession>
<evidence type="ECO:0000313" key="1">
    <source>
        <dbReference type="EMBL" id="PIR40295.1"/>
    </source>
</evidence>
<name>A0A2H0R389_9BACT</name>
<gene>
    <name evidence="1" type="ORF">COV33_00555</name>
</gene>
<proteinExistence type="predicted"/>
<evidence type="ECO:0000313" key="2">
    <source>
        <dbReference type="Proteomes" id="UP000230828"/>
    </source>
</evidence>
<protein>
    <submittedName>
        <fullName evidence="1">Uncharacterized protein</fullName>
    </submittedName>
</protein>
<sequence>MKLIEKSRIMMNIIVDEGVATKPHLCQECHSMINAGGEYRSIKGPGQNGQTLWYHLPECPSRKKRHRKS</sequence>
<organism evidence="1 2">
    <name type="scientific">Candidatus Zambryskibacteria bacterium CG10_big_fil_rev_8_21_14_0_10_34_34</name>
    <dbReference type="NCBI Taxonomy" id="1975114"/>
    <lineage>
        <taxon>Bacteria</taxon>
        <taxon>Candidatus Zambryskiibacteriota</taxon>
    </lineage>
</organism>
<comment type="caution">
    <text evidence="1">The sequence shown here is derived from an EMBL/GenBank/DDBJ whole genome shotgun (WGS) entry which is preliminary data.</text>
</comment>